<evidence type="ECO:0000256" key="6">
    <source>
        <dbReference type="ARBA" id="ARBA00022723"/>
    </source>
</evidence>
<dbReference type="PRINTS" id="PR00463">
    <property type="entry name" value="EP450I"/>
</dbReference>
<evidence type="ECO:0000256" key="8">
    <source>
        <dbReference type="ARBA" id="ARBA00023002"/>
    </source>
</evidence>
<comment type="cofactor">
    <cofactor evidence="1 12">
        <name>heme</name>
        <dbReference type="ChEBI" id="CHEBI:30413"/>
    </cofactor>
</comment>
<dbReference type="InterPro" id="IPR017972">
    <property type="entry name" value="Cyt_P450_CS"/>
</dbReference>
<keyword evidence="4 12" id="KW-0349">Heme</keyword>
<evidence type="ECO:0000256" key="4">
    <source>
        <dbReference type="ARBA" id="ARBA00022617"/>
    </source>
</evidence>
<dbReference type="GO" id="GO:0016020">
    <property type="term" value="C:membrane"/>
    <property type="evidence" value="ECO:0007669"/>
    <property type="project" value="UniProtKB-SubCell"/>
</dbReference>
<evidence type="ECO:0000256" key="7">
    <source>
        <dbReference type="ARBA" id="ARBA00022989"/>
    </source>
</evidence>
<evidence type="ECO:0000256" key="1">
    <source>
        <dbReference type="ARBA" id="ARBA00001971"/>
    </source>
</evidence>
<sequence>METWFLIIVTACLGALLKAFLSLKSKPKLPPGPGGVPIINSIKWVGASSTDLEAYLRSLRDKFGPIITVHLTSRPAIFVSSHALAHQALVQNGAIFADRAKPNATSKIATANQHNISSAGYGPTWRILRRNLTSQILHPSRLKEYSHARKWVLDILITRFASAGDNAIKVVDHFQFAMFCLLVLMCFGDKLEESKIKEVEDVQRSLMVSFNKFQVLNFFPRLTRLLLWKRWELFFSLRKRQREVLLPLIRARQEINKQDGEKPVTSYVDTLLNLEIQDDNSGRKRELTEDELISACSEFLAAGTDTTSTALQWIMANLVKYPEIQARLFDEIRKVVGAEAEYVGEEDLPRMPYLKAVVLEGLRRHPPGHFVLPHTVTQETELGGYVMPKNAVINFTVAEMGWDPQVWEDPMEFKPKRFLPAKGSDVEFDITCSREIKMMPFGAGRRICPGFGLAILHLEYFVANLVSKFEWAAAKGHEVDLSEKQEFTIVMKHPLHAHISPRCLSLSI</sequence>
<protein>
    <recommendedName>
        <fullName evidence="16">Cytochrome P450 89A2-like</fullName>
    </recommendedName>
</protein>
<dbReference type="InterPro" id="IPR051103">
    <property type="entry name" value="Plant_metabolite_P450s"/>
</dbReference>
<evidence type="ECO:0000256" key="2">
    <source>
        <dbReference type="ARBA" id="ARBA00004167"/>
    </source>
</evidence>
<dbReference type="FunFam" id="1.10.630.10:FF:000012">
    <property type="entry name" value="Cytochrome P450 family protein"/>
    <property type="match status" value="1"/>
</dbReference>
<evidence type="ECO:0000256" key="9">
    <source>
        <dbReference type="ARBA" id="ARBA00023004"/>
    </source>
</evidence>
<reference evidence="15" key="2">
    <citation type="submission" date="2020-07" db="EMBL/GenBank/DDBJ databases">
        <authorList>
            <person name="Vera ALvarez R."/>
            <person name="Arias-Moreno D.M."/>
            <person name="Jimenez-Jacinto V."/>
            <person name="Jimenez-Bremont J.F."/>
            <person name="Swaminathan K."/>
            <person name="Moose S.P."/>
            <person name="Guerrero-Gonzalez M.L."/>
            <person name="Marino-Ramirez L."/>
            <person name="Landsman D."/>
            <person name="Rodriguez-Kessler M."/>
            <person name="Delgado-Sanchez P."/>
        </authorList>
    </citation>
    <scope>NUCLEOTIDE SEQUENCE</scope>
    <source>
        <tissue evidence="15">Cladode</tissue>
    </source>
</reference>
<keyword evidence="11" id="KW-0472">Membrane</keyword>
<dbReference type="Pfam" id="PF00067">
    <property type="entry name" value="p450"/>
    <property type="match status" value="1"/>
</dbReference>
<keyword evidence="10 13" id="KW-0503">Monooxygenase</keyword>
<keyword evidence="6 12" id="KW-0479">Metal-binding</keyword>
<dbReference type="Gene3D" id="1.10.630.10">
    <property type="entry name" value="Cytochrome P450"/>
    <property type="match status" value="1"/>
</dbReference>
<dbReference type="CDD" id="cd11075">
    <property type="entry name" value="CYP77_89"/>
    <property type="match status" value="1"/>
</dbReference>
<dbReference type="GO" id="GO:0020037">
    <property type="term" value="F:heme binding"/>
    <property type="evidence" value="ECO:0007669"/>
    <property type="project" value="InterPro"/>
</dbReference>
<accession>A0A7C9FMV5</accession>
<evidence type="ECO:0000256" key="5">
    <source>
        <dbReference type="ARBA" id="ARBA00022692"/>
    </source>
</evidence>
<dbReference type="AlphaFoldDB" id="A0A7C9FMV5"/>
<dbReference type="InterPro" id="IPR001128">
    <property type="entry name" value="Cyt_P450"/>
</dbReference>
<organism evidence="15">
    <name type="scientific">Opuntia streptacantha</name>
    <name type="common">Prickly pear cactus</name>
    <name type="synonym">Opuntia cardona</name>
    <dbReference type="NCBI Taxonomy" id="393608"/>
    <lineage>
        <taxon>Eukaryota</taxon>
        <taxon>Viridiplantae</taxon>
        <taxon>Streptophyta</taxon>
        <taxon>Embryophyta</taxon>
        <taxon>Tracheophyta</taxon>
        <taxon>Spermatophyta</taxon>
        <taxon>Magnoliopsida</taxon>
        <taxon>eudicotyledons</taxon>
        <taxon>Gunneridae</taxon>
        <taxon>Pentapetalae</taxon>
        <taxon>Caryophyllales</taxon>
        <taxon>Cactineae</taxon>
        <taxon>Cactaceae</taxon>
        <taxon>Opuntioideae</taxon>
        <taxon>Opuntia</taxon>
    </lineage>
</organism>
<evidence type="ECO:0000256" key="11">
    <source>
        <dbReference type="ARBA" id="ARBA00023136"/>
    </source>
</evidence>
<dbReference type="PANTHER" id="PTHR24298:SF800">
    <property type="entry name" value="CYTOCHROME P450 89A2-RELATED"/>
    <property type="match status" value="1"/>
</dbReference>
<evidence type="ECO:0000256" key="10">
    <source>
        <dbReference type="ARBA" id="ARBA00023033"/>
    </source>
</evidence>
<feature type="binding site" description="axial binding residue" evidence="12">
    <location>
        <position position="448"/>
    </location>
    <ligand>
        <name>heme</name>
        <dbReference type="ChEBI" id="CHEBI:30413"/>
    </ligand>
    <ligandPart>
        <name>Fe</name>
        <dbReference type="ChEBI" id="CHEBI:18248"/>
    </ligandPart>
</feature>
<dbReference type="InterPro" id="IPR036396">
    <property type="entry name" value="Cyt_P450_sf"/>
</dbReference>
<comment type="similarity">
    <text evidence="3 13">Belongs to the cytochrome P450 family.</text>
</comment>
<dbReference type="InterPro" id="IPR002401">
    <property type="entry name" value="Cyt_P450_E_grp-I"/>
</dbReference>
<dbReference type="PRINTS" id="PR00385">
    <property type="entry name" value="P450"/>
</dbReference>
<dbReference type="GO" id="GO:0016709">
    <property type="term" value="F:oxidoreductase activity, acting on paired donors, with incorporation or reduction of molecular oxygen, NAD(P)H as one donor, and incorporation of one atom of oxygen"/>
    <property type="evidence" value="ECO:0007669"/>
    <property type="project" value="TreeGrafter"/>
</dbReference>
<keyword evidence="5" id="KW-0812">Transmembrane</keyword>
<keyword evidence="14" id="KW-0732">Signal</keyword>
<keyword evidence="8 13" id="KW-0560">Oxidoreductase</keyword>
<keyword evidence="9 12" id="KW-0408">Iron</keyword>
<keyword evidence="7" id="KW-1133">Transmembrane helix</keyword>
<dbReference type="PANTHER" id="PTHR24298">
    <property type="entry name" value="FLAVONOID 3'-MONOOXYGENASE-RELATED"/>
    <property type="match status" value="1"/>
</dbReference>
<dbReference type="SUPFAM" id="SSF48264">
    <property type="entry name" value="Cytochrome P450"/>
    <property type="match status" value="1"/>
</dbReference>
<evidence type="ECO:0000256" key="3">
    <source>
        <dbReference type="ARBA" id="ARBA00010617"/>
    </source>
</evidence>
<proteinExistence type="inferred from homology"/>
<comment type="subcellular location">
    <subcellularLocation>
        <location evidence="2">Membrane</location>
        <topology evidence="2">Single-pass membrane protein</topology>
    </subcellularLocation>
</comment>
<feature type="chain" id="PRO_5027813526" description="Cytochrome P450 89A2-like" evidence="14">
    <location>
        <begin position="20"/>
        <end position="508"/>
    </location>
</feature>
<evidence type="ECO:0000256" key="14">
    <source>
        <dbReference type="SAM" id="SignalP"/>
    </source>
</evidence>
<dbReference type="GO" id="GO:0005506">
    <property type="term" value="F:iron ion binding"/>
    <property type="evidence" value="ECO:0007669"/>
    <property type="project" value="InterPro"/>
</dbReference>
<evidence type="ECO:0000313" key="15">
    <source>
        <dbReference type="EMBL" id="MBA4678184.1"/>
    </source>
</evidence>
<dbReference type="PROSITE" id="PS00086">
    <property type="entry name" value="CYTOCHROME_P450"/>
    <property type="match status" value="1"/>
</dbReference>
<dbReference type="EMBL" id="GISG01278570">
    <property type="protein sequence ID" value="MBA4678184.1"/>
    <property type="molecule type" value="Transcribed_RNA"/>
</dbReference>
<feature type="signal peptide" evidence="14">
    <location>
        <begin position="1"/>
        <end position="19"/>
    </location>
</feature>
<name>A0A7C9FMV5_OPUST</name>
<evidence type="ECO:0000256" key="13">
    <source>
        <dbReference type="RuleBase" id="RU000461"/>
    </source>
</evidence>
<evidence type="ECO:0000256" key="12">
    <source>
        <dbReference type="PIRSR" id="PIRSR602401-1"/>
    </source>
</evidence>
<reference evidence="15" key="1">
    <citation type="journal article" date="2013" name="J. Plant Res.">
        <title>Effect of fungi and light on seed germination of three Opuntia species from semiarid lands of central Mexico.</title>
        <authorList>
            <person name="Delgado-Sanchez P."/>
            <person name="Jimenez-Bremont J.F."/>
            <person name="Guerrero-Gonzalez Mde L."/>
            <person name="Flores J."/>
        </authorList>
    </citation>
    <scope>NUCLEOTIDE SEQUENCE</scope>
    <source>
        <tissue evidence="15">Cladode</tissue>
    </source>
</reference>
<evidence type="ECO:0008006" key="16">
    <source>
        <dbReference type="Google" id="ProtNLM"/>
    </source>
</evidence>